<dbReference type="PANTHER" id="PTHR21274:SF0">
    <property type="entry name" value="MECKELIN"/>
    <property type="match status" value="1"/>
</dbReference>
<evidence type="ECO:0000313" key="1">
    <source>
        <dbReference type="EMBL" id="CBN79641.1"/>
    </source>
</evidence>
<dbReference type="GO" id="GO:0060271">
    <property type="term" value="P:cilium assembly"/>
    <property type="evidence" value="ECO:0007669"/>
    <property type="project" value="InterPro"/>
</dbReference>
<dbReference type="GO" id="GO:0036038">
    <property type="term" value="C:MKS complex"/>
    <property type="evidence" value="ECO:0007669"/>
    <property type="project" value="InterPro"/>
</dbReference>
<reference evidence="1 2" key="1">
    <citation type="journal article" date="2010" name="Nature">
        <title>The Ectocarpus genome and the independent evolution of multicellularity in brown algae.</title>
        <authorList>
            <person name="Cock J.M."/>
            <person name="Sterck L."/>
            <person name="Rouze P."/>
            <person name="Scornet D."/>
            <person name="Allen A.E."/>
            <person name="Amoutzias G."/>
            <person name="Anthouard V."/>
            <person name="Artiguenave F."/>
            <person name="Aury J.M."/>
            <person name="Badger J.H."/>
            <person name="Beszteri B."/>
            <person name="Billiau K."/>
            <person name="Bonnet E."/>
            <person name="Bothwell J.H."/>
            <person name="Bowler C."/>
            <person name="Boyen C."/>
            <person name="Brownlee C."/>
            <person name="Carrano C.J."/>
            <person name="Charrier B."/>
            <person name="Cho G.Y."/>
            <person name="Coelho S.M."/>
            <person name="Collen J."/>
            <person name="Corre E."/>
            <person name="Da Silva C."/>
            <person name="Delage L."/>
            <person name="Delaroque N."/>
            <person name="Dittami S.M."/>
            <person name="Doulbeau S."/>
            <person name="Elias M."/>
            <person name="Farnham G."/>
            <person name="Gachon C.M."/>
            <person name="Gschloessl B."/>
            <person name="Heesch S."/>
            <person name="Jabbari K."/>
            <person name="Jubin C."/>
            <person name="Kawai H."/>
            <person name="Kimura K."/>
            <person name="Kloareg B."/>
            <person name="Kupper F.C."/>
            <person name="Lang D."/>
            <person name="Le Bail A."/>
            <person name="Leblanc C."/>
            <person name="Lerouge P."/>
            <person name="Lohr M."/>
            <person name="Lopez P.J."/>
            <person name="Martens C."/>
            <person name="Maumus F."/>
            <person name="Michel G."/>
            <person name="Miranda-Saavedra D."/>
            <person name="Morales J."/>
            <person name="Moreau H."/>
            <person name="Motomura T."/>
            <person name="Nagasato C."/>
            <person name="Napoli C.A."/>
            <person name="Nelson D.R."/>
            <person name="Nyvall-Collen P."/>
            <person name="Peters A.F."/>
            <person name="Pommier C."/>
            <person name="Potin P."/>
            <person name="Poulain J."/>
            <person name="Quesneville H."/>
            <person name="Read B."/>
            <person name="Rensing S.A."/>
            <person name="Ritter A."/>
            <person name="Rousvoal S."/>
            <person name="Samanta M."/>
            <person name="Samson G."/>
            <person name="Schroeder D.C."/>
            <person name="Segurens B."/>
            <person name="Strittmatter M."/>
            <person name="Tonon T."/>
            <person name="Tregear J.W."/>
            <person name="Valentin K."/>
            <person name="von Dassow P."/>
            <person name="Yamagishi T."/>
            <person name="Van de Peer Y."/>
            <person name="Wincker P."/>
        </authorList>
    </citation>
    <scope>NUCLEOTIDE SEQUENCE [LARGE SCALE GENOMIC DNA]</scope>
    <source>
        <strain evidence="2">Ec32 / CCAP1310/4</strain>
    </source>
</reference>
<evidence type="ECO:0000313" key="2">
    <source>
        <dbReference type="Proteomes" id="UP000002630"/>
    </source>
</evidence>
<proteinExistence type="predicted"/>
<accession>D8LKP2</accession>
<organism evidence="1 2">
    <name type="scientific">Ectocarpus siliculosus</name>
    <name type="common">Brown alga</name>
    <name type="synonym">Conferva siliculosa</name>
    <dbReference type="NCBI Taxonomy" id="2880"/>
    <lineage>
        <taxon>Eukaryota</taxon>
        <taxon>Sar</taxon>
        <taxon>Stramenopiles</taxon>
        <taxon>Ochrophyta</taxon>
        <taxon>PX clade</taxon>
        <taxon>Phaeophyceae</taxon>
        <taxon>Ectocarpales</taxon>
        <taxon>Ectocarpaceae</taxon>
        <taxon>Ectocarpus</taxon>
    </lineage>
</organism>
<sequence>MVLLETYQGGDYMTEKACQSCAAGTFVFEEASTEAGVSYAADPLSCQACPDDNMSFGLDGQCSCNDGYTIVGASALGPLRCVVTSHVTAIAAWRGSSASTVTYRSLITAVQSTLPPSETLTSLTLEHLFTWAGASCYSYTGSGGDGLQACQSLGNLCALQLHDPSSMACSLFSAVLNNRLGNNHGQTGWGVTLPWLTYIEEASDVRDGTDIEMQLTFASEMRIILAKYSLDGTWLGMEEMSTQPYYCGVGAPDTSAGGGQSRSSKYLKFGHSMTETFECDLKSLLGEEAFFYDPYIVDEATGELHPIAVLNVNYGDGVSTPNLNIRALDELDDVFTRRFFFFDSVSG</sequence>
<dbReference type="STRING" id="2880.D8LKP2"/>
<keyword evidence="2" id="KW-1185">Reference proteome</keyword>
<dbReference type="InterPro" id="IPR019170">
    <property type="entry name" value="Meckelin"/>
</dbReference>
<protein>
    <submittedName>
        <fullName evidence="1">Uncharacterized protein</fullName>
    </submittedName>
</protein>
<dbReference type="OrthoDB" id="419138at2759"/>
<dbReference type="Proteomes" id="UP000002630">
    <property type="component" value="Linkage Group LG09"/>
</dbReference>
<dbReference type="PANTHER" id="PTHR21274">
    <property type="entry name" value="MECKELIN"/>
    <property type="match status" value="1"/>
</dbReference>
<dbReference type="EMBL" id="FN648489">
    <property type="protein sequence ID" value="CBN79641.1"/>
    <property type="molecule type" value="Genomic_DNA"/>
</dbReference>
<name>D8LKP2_ECTSI</name>
<dbReference type="Pfam" id="PF09773">
    <property type="entry name" value="Meckelin"/>
    <property type="match status" value="1"/>
</dbReference>
<gene>
    <name evidence="1" type="ORF">Esi_0301_0018</name>
</gene>
<dbReference type="eggNOG" id="KOG4611">
    <property type="taxonomic scope" value="Eukaryota"/>
</dbReference>
<dbReference type="EMBL" id="FN649734">
    <property type="protein sequence ID" value="CBN79641.1"/>
    <property type="molecule type" value="Genomic_DNA"/>
</dbReference>
<dbReference type="InParanoid" id="D8LKP2"/>
<dbReference type="AlphaFoldDB" id="D8LKP2"/>